<dbReference type="Proteomes" id="UP000078397">
    <property type="component" value="Unassembled WGS sequence"/>
</dbReference>
<dbReference type="AlphaFoldDB" id="A0A179FTQ2"/>
<feature type="region of interest" description="Disordered" evidence="1">
    <location>
        <begin position="103"/>
        <end position="132"/>
    </location>
</feature>
<comment type="caution">
    <text evidence="3">The sequence shown here is derived from an EMBL/GenBank/DDBJ whole genome shotgun (WGS) entry which is preliminary data.</text>
</comment>
<gene>
    <name evidence="3" type="ORF">VFPPC_13729</name>
</gene>
<proteinExistence type="predicted"/>
<dbReference type="KEGG" id="pchm:VFPPC_13729"/>
<protein>
    <recommendedName>
        <fullName evidence="5">Integral membrane protein</fullName>
    </recommendedName>
</protein>
<keyword evidence="2" id="KW-0812">Transmembrane</keyword>
<reference evidence="3 4" key="1">
    <citation type="journal article" date="2016" name="PLoS Pathog.">
        <title>Biosynthesis of antibiotic leucinostatins in bio-control fungus Purpureocillium lilacinum and their inhibition on phytophthora revealed by genome mining.</title>
        <authorList>
            <person name="Wang G."/>
            <person name="Liu Z."/>
            <person name="Lin R."/>
            <person name="Li E."/>
            <person name="Mao Z."/>
            <person name="Ling J."/>
            <person name="Yang Y."/>
            <person name="Yin W.B."/>
            <person name="Xie B."/>
        </authorList>
    </citation>
    <scope>NUCLEOTIDE SEQUENCE [LARGE SCALE GENOMIC DNA]</scope>
    <source>
        <strain evidence="3">170</strain>
    </source>
</reference>
<dbReference type="GeneID" id="28855495"/>
<keyword evidence="2" id="KW-0472">Membrane</keyword>
<sequence>MAQQGGGGLSYTIVPFNDINKLPACANACGPLWDANGACVPPAVATADANTYQSCFCSNAKVAPFANGGAANVCPNACPGNPQGLSSIANWFTSLCNGKAPGNTPKTTGTTSATATNTAGSSGNNSGSSNSGNGGDWLSNHWQWVIMLVVLVVAIAGIWIGACIWRRKYLKKKDRQTSLGQKHSGSASRPSWGPTVTGSESATPMAFNAGRDAEQGVIPEKPRKTKQKKKWTVTQRT</sequence>
<feature type="transmembrane region" description="Helical" evidence="2">
    <location>
        <begin position="142"/>
        <end position="165"/>
    </location>
</feature>
<organism evidence="3 4">
    <name type="scientific">Pochonia chlamydosporia 170</name>
    <dbReference type="NCBI Taxonomy" id="1380566"/>
    <lineage>
        <taxon>Eukaryota</taxon>
        <taxon>Fungi</taxon>
        <taxon>Dikarya</taxon>
        <taxon>Ascomycota</taxon>
        <taxon>Pezizomycotina</taxon>
        <taxon>Sordariomycetes</taxon>
        <taxon>Hypocreomycetidae</taxon>
        <taxon>Hypocreales</taxon>
        <taxon>Clavicipitaceae</taxon>
        <taxon>Pochonia</taxon>
    </lineage>
</organism>
<evidence type="ECO:0000256" key="1">
    <source>
        <dbReference type="SAM" id="MobiDB-lite"/>
    </source>
</evidence>
<dbReference type="EMBL" id="LSBJ02000003">
    <property type="protein sequence ID" value="OAQ68737.1"/>
    <property type="molecule type" value="Genomic_DNA"/>
</dbReference>
<evidence type="ECO:0000256" key="2">
    <source>
        <dbReference type="SAM" id="Phobius"/>
    </source>
</evidence>
<feature type="compositionally biased region" description="Low complexity" evidence="1">
    <location>
        <begin position="107"/>
        <end position="131"/>
    </location>
</feature>
<evidence type="ECO:0000313" key="4">
    <source>
        <dbReference type="Proteomes" id="UP000078397"/>
    </source>
</evidence>
<name>A0A179FTQ2_METCM</name>
<dbReference type="RefSeq" id="XP_018145587.1">
    <property type="nucleotide sequence ID" value="XM_018291501.1"/>
</dbReference>
<dbReference type="OrthoDB" id="5426355at2759"/>
<evidence type="ECO:0008006" key="5">
    <source>
        <dbReference type="Google" id="ProtNLM"/>
    </source>
</evidence>
<keyword evidence="2" id="KW-1133">Transmembrane helix</keyword>
<accession>A0A179FTQ2</accession>
<keyword evidence="4" id="KW-1185">Reference proteome</keyword>
<evidence type="ECO:0000313" key="3">
    <source>
        <dbReference type="EMBL" id="OAQ68737.1"/>
    </source>
</evidence>
<feature type="compositionally biased region" description="Polar residues" evidence="1">
    <location>
        <begin position="177"/>
        <end position="202"/>
    </location>
</feature>
<feature type="region of interest" description="Disordered" evidence="1">
    <location>
        <begin position="177"/>
        <end position="237"/>
    </location>
</feature>